<evidence type="ECO:0000256" key="1">
    <source>
        <dbReference type="ARBA" id="ARBA00004651"/>
    </source>
</evidence>
<evidence type="ECO:0000313" key="8">
    <source>
        <dbReference type="Proteomes" id="UP001501459"/>
    </source>
</evidence>
<comment type="subcellular location">
    <subcellularLocation>
        <location evidence="1">Cell membrane</location>
        <topology evidence="1">Multi-pass membrane protein</topology>
    </subcellularLocation>
</comment>
<reference evidence="8" key="1">
    <citation type="journal article" date="2019" name="Int. J. Syst. Evol. Microbiol.">
        <title>The Global Catalogue of Microorganisms (GCM) 10K type strain sequencing project: providing services to taxonomists for standard genome sequencing and annotation.</title>
        <authorList>
            <consortium name="The Broad Institute Genomics Platform"/>
            <consortium name="The Broad Institute Genome Sequencing Center for Infectious Disease"/>
            <person name="Wu L."/>
            <person name="Ma J."/>
        </authorList>
    </citation>
    <scope>NUCLEOTIDE SEQUENCE [LARGE SCALE GENOMIC DNA]</scope>
    <source>
        <strain evidence="8">JCM 12149</strain>
    </source>
</reference>
<dbReference type="EMBL" id="BAAADM010000051">
    <property type="protein sequence ID" value="GAA0441898.1"/>
    <property type="molecule type" value="Genomic_DNA"/>
</dbReference>
<keyword evidence="8" id="KW-1185">Reference proteome</keyword>
<evidence type="ECO:0000256" key="3">
    <source>
        <dbReference type="ARBA" id="ARBA00022692"/>
    </source>
</evidence>
<feature type="transmembrane region" description="Helical" evidence="6">
    <location>
        <begin position="127"/>
        <end position="149"/>
    </location>
</feature>
<gene>
    <name evidence="7" type="ORF">GCM10008983_18740</name>
</gene>
<dbReference type="InterPro" id="IPR010343">
    <property type="entry name" value="ArAE_1"/>
</dbReference>
<evidence type="ECO:0000256" key="2">
    <source>
        <dbReference type="ARBA" id="ARBA00022475"/>
    </source>
</evidence>
<evidence type="ECO:0000313" key="7">
    <source>
        <dbReference type="EMBL" id="GAA0441898.1"/>
    </source>
</evidence>
<keyword evidence="5 6" id="KW-0472">Membrane</keyword>
<accession>A0ABP3J7Y0</accession>
<organism evidence="7 8">
    <name type="scientific">Lentibacillus halophilus</name>
    <dbReference type="NCBI Taxonomy" id="295065"/>
    <lineage>
        <taxon>Bacteria</taxon>
        <taxon>Bacillati</taxon>
        <taxon>Bacillota</taxon>
        <taxon>Bacilli</taxon>
        <taxon>Bacillales</taxon>
        <taxon>Bacillaceae</taxon>
        <taxon>Lentibacillus</taxon>
    </lineage>
</organism>
<dbReference type="Pfam" id="PF06081">
    <property type="entry name" value="ArAE_1"/>
    <property type="match status" value="1"/>
</dbReference>
<dbReference type="Proteomes" id="UP001501459">
    <property type="component" value="Unassembled WGS sequence"/>
</dbReference>
<dbReference type="RefSeq" id="WP_343752587.1">
    <property type="nucleotide sequence ID" value="NZ_BAAADM010000051.1"/>
</dbReference>
<feature type="transmembrane region" description="Helical" evidence="6">
    <location>
        <begin position="101"/>
        <end position="121"/>
    </location>
</feature>
<keyword evidence="2" id="KW-1003">Cell membrane</keyword>
<protein>
    <submittedName>
        <fullName evidence="7">Aromatic acid exporter family protein</fullName>
    </submittedName>
</protein>
<proteinExistence type="predicted"/>
<name>A0ABP3J7Y0_9BACI</name>
<evidence type="ECO:0000256" key="4">
    <source>
        <dbReference type="ARBA" id="ARBA00022989"/>
    </source>
</evidence>
<evidence type="ECO:0000256" key="6">
    <source>
        <dbReference type="SAM" id="Phobius"/>
    </source>
</evidence>
<feature type="transmembrane region" description="Helical" evidence="6">
    <location>
        <begin position="62"/>
        <end position="80"/>
    </location>
</feature>
<dbReference type="PANTHER" id="PTHR30509:SF9">
    <property type="entry name" value="MULTIDRUG RESISTANCE PROTEIN MDTO"/>
    <property type="match status" value="1"/>
</dbReference>
<keyword evidence="4 6" id="KW-1133">Transmembrane helix</keyword>
<keyword evidence="3 6" id="KW-0812">Transmembrane</keyword>
<evidence type="ECO:0000256" key="5">
    <source>
        <dbReference type="ARBA" id="ARBA00023136"/>
    </source>
</evidence>
<dbReference type="PANTHER" id="PTHR30509">
    <property type="entry name" value="P-HYDROXYBENZOIC ACID EFFLUX PUMP SUBUNIT-RELATED"/>
    <property type="match status" value="1"/>
</dbReference>
<comment type="caution">
    <text evidence="7">The sequence shown here is derived from an EMBL/GenBank/DDBJ whole genome shotgun (WGS) entry which is preliminary data.</text>
</comment>
<sequence>MKRKKHMKLMGGRIIKTGVAIFITAWICILLDWPPVFAVITAIVTLEPTVSDSIKKGFVRFPASAIGSAYAVLFISLFGNSPLTYTLSAVFTITTCVRFKLHSGVLVATLTSVAMVEVIHSSFLMSFFIRLGTTTTGLVVSTVVNLFMLPPDYTEEISKRLRTIAYKTGVSFEQLINDILDGEKRITVIEEEMADQVDEFIHQTEELIRYQKEETKYHPLTGNEWKQFQAEQYQLKRLQVIHYHIGNLIHTSFNNLELTDDDKVIIRNTATKLAASLKDPHLYNQEDHRERLEQLTGLFWDHSEEIAINKKQYRTSFRPRIIMLYELVSIYNLVERYYQKQ</sequence>